<organism evidence="2 3">
    <name type="scientific">Karstenula rhodostoma CBS 690.94</name>
    <dbReference type="NCBI Taxonomy" id="1392251"/>
    <lineage>
        <taxon>Eukaryota</taxon>
        <taxon>Fungi</taxon>
        <taxon>Dikarya</taxon>
        <taxon>Ascomycota</taxon>
        <taxon>Pezizomycotina</taxon>
        <taxon>Dothideomycetes</taxon>
        <taxon>Pleosporomycetidae</taxon>
        <taxon>Pleosporales</taxon>
        <taxon>Massarineae</taxon>
        <taxon>Didymosphaeriaceae</taxon>
        <taxon>Karstenula</taxon>
    </lineage>
</organism>
<dbReference type="Proteomes" id="UP000799764">
    <property type="component" value="Unassembled WGS sequence"/>
</dbReference>
<dbReference type="AlphaFoldDB" id="A0A9P4UII1"/>
<dbReference type="OrthoDB" id="3796270at2759"/>
<accession>A0A9P4UII1</accession>
<sequence>MRGDGKFDVIQIKGGHMYAAGSPEGNHVHGVHYTDYTTQPTNLLITNGGFFNNHKASPGRYAAVGETSTTDLVWPLPDDYAEYYEEIKGEDDSFIQSGPGLMQPFSTSGKKWEYNAETRKIVGSFSHASQPNERLALAITKTGDKFVFVYTAKSRGLGLNMKGWRHIILKWFEVWYRMDIGDLEQLVNLDGGESINVVWKANGELVKRIAQGLIEDSLPGSRKHDAEPIKVANLLLFSTSKGNDGEESDSESASESEDKTVAGPVADALYIREFGVNSELVSVLLFS</sequence>
<reference evidence="2" key="1">
    <citation type="journal article" date="2020" name="Stud. Mycol.">
        <title>101 Dothideomycetes genomes: a test case for predicting lifestyles and emergence of pathogens.</title>
        <authorList>
            <person name="Haridas S."/>
            <person name="Albert R."/>
            <person name="Binder M."/>
            <person name="Bloem J."/>
            <person name="Labutti K."/>
            <person name="Salamov A."/>
            <person name="Andreopoulos B."/>
            <person name="Baker S."/>
            <person name="Barry K."/>
            <person name="Bills G."/>
            <person name="Bluhm B."/>
            <person name="Cannon C."/>
            <person name="Castanera R."/>
            <person name="Culley D."/>
            <person name="Daum C."/>
            <person name="Ezra D."/>
            <person name="Gonzalez J."/>
            <person name="Henrissat B."/>
            <person name="Kuo A."/>
            <person name="Liang C."/>
            <person name="Lipzen A."/>
            <person name="Lutzoni F."/>
            <person name="Magnuson J."/>
            <person name="Mondo S."/>
            <person name="Nolan M."/>
            <person name="Ohm R."/>
            <person name="Pangilinan J."/>
            <person name="Park H.-J."/>
            <person name="Ramirez L."/>
            <person name="Alfaro M."/>
            <person name="Sun H."/>
            <person name="Tritt A."/>
            <person name="Yoshinaga Y."/>
            <person name="Zwiers L.-H."/>
            <person name="Turgeon B."/>
            <person name="Goodwin S."/>
            <person name="Spatafora J."/>
            <person name="Crous P."/>
            <person name="Grigoriev I."/>
        </authorList>
    </citation>
    <scope>NUCLEOTIDE SEQUENCE</scope>
    <source>
        <strain evidence="2">CBS 690.94</strain>
    </source>
</reference>
<feature type="region of interest" description="Disordered" evidence="1">
    <location>
        <begin position="240"/>
        <end position="260"/>
    </location>
</feature>
<name>A0A9P4UII1_9PLEO</name>
<evidence type="ECO:0000313" key="3">
    <source>
        <dbReference type="Proteomes" id="UP000799764"/>
    </source>
</evidence>
<dbReference type="EMBL" id="MU001492">
    <property type="protein sequence ID" value="KAF2451746.1"/>
    <property type="molecule type" value="Genomic_DNA"/>
</dbReference>
<evidence type="ECO:0000256" key="1">
    <source>
        <dbReference type="SAM" id="MobiDB-lite"/>
    </source>
</evidence>
<comment type="caution">
    <text evidence="2">The sequence shown here is derived from an EMBL/GenBank/DDBJ whole genome shotgun (WGS) entry which is preliminary data.</text>
</comment>
<protein>
    <submittedName>
        <fullName evidence="2">Uncharacterized protein</fullName>
    </submittedName>
</protein>
<keyword evidence="3" id="KW-1185">Reference proteome</keyword>
<proteinExistence type="predicted"/>
<evidence type="ECO:0000313" key="2">
    <source>
        <dbReference type="EMBL" id="KAF2451746.1"/>
    </source>
</evidence>
<gene>
    <name evidence="2" type="ORF">P171DRAFT_478772</name>
</gene>
<feature type="compositionally biased region" description="Acidic residues" evidence="1">
    <location>
        <begin position="245"/>
        <end position="255"/>
    </location>
</feature>